<dbReference type="Proteomes" id="UP001566476">
    <property type="component" value="Unassembled WGS sequence"/>
</dbReference>
<reference evidence="1 2" key="1">
    <citation type="submission" date="2024-07" db="EMBL/GenBank/DDBJ databases">
        <authorList>
            <person name="Thanompreechachai J."/>
            <person name="Duangmal K."/>
        </authorList>
    </citation>
    <scope>NUCLEOTIDE SEQUENCE [LARGE SCALE GENOMIC DNA]</scope>
    <source>
        <strain evidence="1 2">TBRC 1896</strain>
    </source>
</reference>
<evidence type="ECO:0000313" key="1">
    <source>
        <dbReference type="EMBL" id="MEZ0494637.1"/>
    </source>
</evidence>
<keyword evidence="2" id="KW-1185">Reference proteome</keyword>
<organism evidence="1 2">
    <name type="scientific">Kineococcus mangrovi</name>
    <dbReference type="NCBI Taxonomy" id="1660183"/>
    <lineage>
        <taxon>Bacteria</taxon>
        <taxon>Bacillati</taxon>
        <taxon>Actinomycetota</taxon>
        <taxon>Actinomycetes</taxon>
        <taxon>Kineosporiales</taxon>
        <taxon>Kineosporiaceae</taxon>
        <taxon>Kineococcus</taxon>
    </lineage>
</organism>
<proteinExistence type="predicted"/>
<evidence type="ECO:0000313" key="2">
    <source>
        <dbReference type="Proteomes" id="UP001566476"/>
    </source>
</evidence>
<gene>
    <name evidence="1" type="ORF">AB2L28_20565</name>
</gene>
<sequence>MSAPAEPPAKAPDLRKVAVYLDEDQDAALEALRYLGTSQRPRLDVSKSAVVRLAMKRLLADLSHEEIVREIKDTPTTPGAAGRKRR</sequence>
<dbReference type="RefSeq" id="WP_370720869.1">
    <property type="nucleotide sequence ID" value="NZ_JBGGTQ010000015.1"/>
</dbReference>
<dbReference type="EMBL" id="JBGGTQ010000015">
    <property type="protein sequence ID" value="MEZ0494637.1"/>
    <property type="molecule type" value="Genomic_DNA"/>
</dbReference>
<name>A0ABV4IBQ6_9ACTN</name>
<comment type="caution">
    <text evidence="1">The sequence shown here is derived from an EMBL/GenBank/DDBJ whole genome shotgun (WGS) entry which is preliminary data.</text>
</comment>
<protein>
    <submittedName>
        <fullName evidence="1">Uncharacterized protein</fullName>
    </submittedName>
</protein>
<accession>A0ABV4IBQ6</accession>